<dbReference type="PANTHER" id="PTHR11727">
    <property type="entry name" value="DIMETHYLADENOSINE TRANSFERASE"/>
    <property type="match status" value="1"/>
</dbReference>
<dbReference type="Pfam" id="PF00398">
    <property type="entry name" value="RrnaAD"/>
    <property type="match status" value="1"/>
</dbReference>
<dbReference type="GO" id="GO:0008168">
    <property type="term" value="F:methyltransferase activity"/>
    <property type="evidence" value="ECO:0007669"/>
    <property type="project" value="UniProtKB-KW"/>
</dbReference>
<dbReference type="RefSeq" id="WP_190114377.1">
    <property type="nucleotide sequence ID" value="NZ_BMVR01000002.1"/>
</dbReference>
<gene>
    <name evidence="7" type="primary">erm</name>
    <name evidence="7" type="ORF">JGB26_03135</name>
</gene>
<dbReference type="Proteomes" id="UP000634780">
    <property type="component" value="Unassembled WGS sequence"/>
</dbReference>
<evidence type="ECO:0000256" key="2">
    <source>
        <dbReference type="ARBA" id="ARBA00022679"/>
    </source>
</evidence>
<sequence length="259" mass="29537">MRTHHGRHEFGQNFLTDRSTISTFVDLVSRTHGPIVEIGTGDGALTLPLQRLGRRLTGIEIDHRRAERLRQRTGPSTKIVTADFLRYRTPPEPHVLVGNLPFHETTPMLRRILRSPDWTDAVLLVQWEVARRRAGVGGATLMTAQWWPWYEFGLEGRVPAAAFRPRPNVDGGLMTVTRRERPRVASARRQEYQEFVRRVFTGRGRGLPQILASAAPDLPRHRIKEWARRGGHSAARLPKDLGAEEWAELFGMRVRGGRE</sequence>
<accession>A0ABS0WYY0</accession>
<dbReference type="PROSITE" id="PS01131">
    <property type="entry name" value="RRNA_A_DIMETH"/>
    <property type="match status" value="1"/>
</dbReference>
<dbReference type="SUPFAM" id="SSF53335">
    <property type="entry name" value="S-adenosyl-L-methionine-dependent methyltransferases"/>
    <property type="match status" value="1"/>
</dbReference>
<dbReference type="InterPro" id="IPR020596">
    <property type="entry name" value="rRNA_Ade_Mease_Trfase_CS"/>
</dbReference>
<proteinExistence type="inferred from homology"/>
<keyword evidence="8" id="KW-1185">Reference proteome</keyword>
<feature type="binding site" evidence="5">
    <location>
        <position position="83"/>
    </location>
    <ligand>
        <name>S-adenosyl-L-methionine</name>
        <dbReference type="ChEBI" id="CHEBI:59789"/>
    </ligand>
</feature>
<keyword evidence="3 5" id="KW-0949">S-adenosyl-L-methionine</keyword>
<feature type="binding site" evidence="5">
    <location>
        <position position="60"/>
    </location>
    <ligand>
        <name>S-adenosyl-L-methionine</name>
        <dbReference type="ChEBI" id="CHEBI:59789"/>
    </ligand>
</feature>
<evidence type="ECO:0000256" key="3">
    <source>
        <dbReference type="ARBA" id="ARBA00022691"/>
    </source>
</evidence>
<evidence type="ECO:0000259" key="6">
    <source>
        <dbReference type="SMART" id="SM00650"/>
    </source>
</evidence>
<evidence type="ECO:0000256" key="1">
    <source>
        <dbReference type="ARBA" id="ARBA00022603"/>
    </source>
</evidence>
<dbReference type="PROSITE" id="PS51689">
    <property type="entry name" value="SAM_RNA_A_N6_MT"/>
    <property type="match status" value="1"/>
</dbReference>
<keyword evidence="2 5" id="KW-0808">Transferase</keyword>
<dbReference type="PANTHER" id="PTHR11727:SF7">
    <property type="entry name" value="DIMETHYLADENOSINE TRANSFERASE-RELATED"/>
    <property type="match status" value="1"/>
</dbReference>
<dbReference type="InterPro" id="IPR001737">
    <property type="entry name" value="KsgA/Erm"/>
</dbReference>
<protein>
    <submittedName>
        <fullName evidence="7">23S ribosomal RNA methyltransferase Erm</fullName>
    </submittedName>
</protein>
<evidence type="ECO:0000313" key="7">
    <source>
        <dbReference type="EMBL" id="MBJ3806121.1"/>
    </source>
</evidence>
<dbReference type="Gene3D" id="1.10.8.100">
    <property type="entry name" value="Ribosomal RNA adenine dimethylase-like, domain 2"/>
    <property type="match status" value="1"/>
</dbReference>
<reference evidence="7 8" key="1">
    <citation type="submission" date="2020-12" db="EMBL/GenBank/DDBJ databases">
        <title>Streptomyces typhae sp. nov., a novel endophytic actinomycete isolated from the root of cattail pollen (Typha angustifolia L.).</title>
        <authorList>
            <person name="Peng C."/>
            <person name="Liu C."/>
        </authorList>
    </citation>
    <scope>NUCLEOTIDE SEQUENCE [LARGE SCALE GENOMIC DNA]</scope>
    <source>
        <strain evidence="7 8">JCM 4753</strain>
    </source>
</reference>
<dbReference type="NCBIfam" id="NF000499">
    <property type="entry name" value="Erm23S_rRNA_broad"/>
    <property type="match status" value="1"/>
</dbReference>
<evidence type="ECO:0000256" key="5">
    <source>
        <dbReference type="PROSITE-ProRule" id="PRU01026"/>
    </source>
</evidence>
<dbReference type="InterPro" id="IPR029063">
    <property type="entry name" value="SAM-dependent_MTases_sf"/>
</dbReference>
<comment type="similarity">
    <text evidence="5">Belongs to the class I-like SAM-binding methyltransferase superfamily. rRNA adenine N(6)-methyltransferase family.</text>
</comment>
<dbReference type="Gene3D" id="3.40.50.150">
    <property type="entry name" value="Vaccinia Virus protein VP39"/>
    <property type="match status" value="1"/>
</dbReference>
<dbReference type="SMART" id="SM00650">
    <property type="entry name" value="rADc"/>
    <property type="match status" value="1"/>
</dbReference>
<feature type="binding site" evidence="5">
    <location>
        <position position="13"/>
    </location>
    <ligand>
        <name>S-adenosyl-L-methionine</name>
        <dbReference type="ChEBI" id="CHEBI:59789"/>
    </ligand>
</feature>
<dbReference type="InterPro" id="IPR023165">
    <property type="entry name" value="rRNA_Ade_diMease-like_C"/>
</dbReference>
<evidence type="ECO:0000313" key="8">
    <source>
        <dbReference type="Proteomes" id="UP000634780"/>
    </source>
</evidence>
<feature type="binding site" evidence="5">
    <location>
        <position position="39"/>
    </location>
    <ligand>
        <name>S-adenosyl-L-methionine</name>
        <dbReference type="ChEBI" id="CHEBI:59789"/>
    </ligand>
</feature>
<dbReference type="GO" id="GO:0032259">
    <property type="term" value="P:methylation"/>
    <property type="evidence" value="ECO:0007669"/>
    <property type="project" value="UniProtKB-KW"/>
</dbReference>
<organism evidence="7 8">
    <name type="scientific">Streptomyces flavofungini</name>
    <dbReference type="NCBI Taxonomy" id="68200"/>
    <lineage>
        <taxon>Bacteria</taxon>
        <taxon>Bacillati</taxon>
        <taxon>Actinomycetota</taxon>
        <taxon>Actinomycetes</taxon>
        <taxon>Kitasatosporales</taxon>
        <taxon>Streptomycetaceae</taxon>
        <taxon>Streptomyces</taxon>
    </lineage>
</organism>
<keyword evidence="4 5" id="KW-0694">RNA-binding</keyword>
<dbReference type="InterPro" id="IPR020598">
    <property type="entry name" value="rRNA_Ade_methylase_Trfase_N"/>
</dbReference>
<feature type="binding site" evidence="5">
    <location>
        <position position="99"/>
    </location>
    <ligand>
        <name>S-adenosyl-L-methionine</name>
        <dbReference type="ChEBI" id="CHEBI:59789"/>
    </ligand>
</feature>
<dbReference type="EMBL" id="JAEKOZ010000002">
    <property type="protein sequence ID" value="MBJ3806121.1"/>
    <property type="molecule type" value="Genomic_DNA"/>
</dbReference>
<name>A0ABS0WYY0_9ACTN</name>
<evidence type="ECO:0000256" key="4">
    <source>
        <dbReference type="ARBA" id="ARBA00022884"/>
    </source>
</evidence>
<comment type="caution">
    <text evidence="7">The sequence shown here is derived from an EMBL/GenBank/DDBJ whole genome shotgun (WGS) entry which is preliminary data.</text>
</comment>
<feature type="binding site" evidence="5">
    <location>
        <position position="15"/>
    </location>
    <ligand>
        <name>S-adenosyl-L-methionine</name>
        <dbReference type="ChEBI" id="CHEBI:59789"/>
    </ligand>
</feature>
<feature type="domain" description="Ribosomal RNA adenine methylase transferase N-terminal" evidence="6">
    <location>
        <begin position="20"/>
        <end position="180"/>
    </location>
</feature>
<dbReference type="CDD" id="cd02440">
    <property type="entry name" value="AdoMet_MTases"/>
    <property type="match status" value="1"/>
</dbReference>
<keyword evidence="1 5" id="KW-0489">Methyltransferase</keyword>